<evidence type="ECO:0000313" key="7">
    <source>
        <dbReference type="EMBL" id="APW63098.1"/>
    </source>
</evidence>
<comment type="similarity">
    <text evidence="1 4">Belongs to the D-isomer specific 2-hydroxyacid dehydrogenase family.</text>
</comment>
<dbReference type="FunFam" id="3.40.50.720:FF:000203">
    <property type="entry name" value="D-3-phosphoglycerate dehydrogenase (SerA)"/>
    <property type="match status" value="1"/>
</dbReference>
<accession>A0A1U7CW24</accession>
<dbReference type="GO" id="GO:0051287">
    <property type="term" value="F:NAD binding"/>
    <property type="evidence" value="ECO:0007669"/>
    <property type="project" value="InterPro"/>
</dbReference>
<dbReference type="Pfam" id="PF02826">
    <property type="entry name" value="2-Hacid_dh_C"/>
    <property type="match status" value="1"/>
</dbReference>
<feature type="domain" description="D-isomer specific 2-hydroxyacid dehydrogenase catalytic" evidence="5">
    <location>
        <begin position="38"/>
        <end position="317"/>
    </location>
</feature>
<evidence type="ECO:0000313" key="8">
    <source>
        <dbReference type="Proteomes" id="UP000186309"/>
    </source>
</evidence>
<dbReference type="STRING" id="1387353.BSF38_04659"/>
<evidence type="ECO:0000259" key="5">
    <source>
        <dbReference type="Pfam" id="PF00389"/>
    </source>
</evidence>
<dbReference type="InterPro" id="IPR029753">
    <property type="entry name" value="D-isomer_DH_CS"/>
</dbReference>
<evidence type="ECO:0000256" key="3">
    <source>
        <dbReference type="ARBA" id="ARBA00023027"/>
    </source>
</evidence>
<evidence type="ECO:0000256" key="4">
    <source>
        <dbReference type="RuleBase" id="RU003719"/>
    </source>
</evidence>
<keyword evidence="8" id="KW-1185">Reference proteome</keyword>
<dbReference type="EC" id="1.1.1.81" evidence="7"/>
<dbReference type="Gene3D" id="3.40.50.720">
    <property type="entry name" value="NAD(P)-binding Rossmann-like Domain"/>
    <property type="match status" value="2"/>
</dbReference>
<feature type="domain" description="D-isomer specific 2-hydroxyacid dehydrogenase NAD-binding" evidence="6">
    <location>
        <begin position="113"/>
        <end position="286"/>
    </location>
</feature>
<dbReference type="GO" id="GO:0016618">
    <property type="term" value="F:hydroxypyruvate reductase [NAD(P)H] activity"/>
    <property type="evidence" value="ECO:0007669"/>
    <property type="project" value="UniProtKB-EC"/>
</dbReference>
<dbReference type="CDD" id="cd12172">
    <property type="entry name" value="PGDH_like_2"/>
    <property type="match status" value="1"/>
</dbReference>
<evidence type="ECO:0000256" key="1">
    <source>
        <dbReference type="ARBA" id="ARBA00005854"/>
    </source>
</evidence>
<evidence type="ECO:0000259" key="6">
    <source>
        <dbReference type="Pfam" id="PF02826"/>
    </source>
</evidence>
<dbReference type="PROSITE" id="PS00670">
    <property type="entry name" value="D_2_HYDROXYACID_DH_2"/>
    <property type="match status" value="1"/>
</dbReference>
<dbReference type="InterPro" id="IPR050857">
    <property type="entry name" value="D-2-hydroxyacid_DH"/>
</dbReference>
<dbReference type="PANTHER" id="PTHR42789:SF1">
    <property type="entry name" value="D-ISOMER SPECIFIC 2-HYDROXYACID DEHYDROGENASE FAMILY PROTEIN (AFU_ORTHOLOGUE AFUA_6G10090)"/>
    <property type="match status" value="1"/>
</dbReference>
<keyword evidence="7" id="KW-0670">Pyruvate</keyword>
<dbReference type="KEGG" id="pbor:BSF38_04659"/>
<reference evidence="8" key="1">
    <citation type="submission" date="2016-12" db="EMBL/GenBank/DDBJ databases">
        <title>Comparative genomics of four Isosphaeraceae planctomycetes: a common pool of plasmids and glycoside hydrolase genes.</title>
        <authorList>
            <person name="Ivanova A."/>
        </authorList>
    </citation>
    <scope>NUCLEOTIDE SEQUENCE [LARGE SCALE GENOMIC DNA]</scope>
    <source>
        <strain evidence="8">PX4</strain>
    </source>
</reference>
<protein>
    <submittedName>
        <fullName evidence="7">Hydroxypyruvate reductase</fullName>
        <ecNumber evidence="7">1.1.1.81</ecNumber>
    </submittedName>
</protein>
<dbReference type="InterPro" id="IPR006140">
    <property type="entry name" value="D-isomer_DH_NAD-bd"/>
</dbReference>
<dbReference type="SUPFAM" id="SSF52283">
    <property type="entry name" value="Formate/glycerate dehydrogenase catalytic domain-like"/>
    <property type="match status" value="1"/>
</dbReference>
<dbReference type="OrthoDB" id="277029at2"/>
<dbReference type="Pfam" id="PF00389">
    <property type="entry name" value="2-Hacid_dh"/>
    <property type="match status" value="1"/>
</dbReference>
<keyword evidence="3" id="KW-0520">NAD</keyword>
<name>A0A1U7CW24_9BACT</name>
<sequence length="328" mass="35064">MPSVLIGPLLIRNQPGPFRTILTEAGFDVIDPAGEDNAVSRDELVKHLPHVDAMVVGAERLTPDLFAIAPKLRVAARTGVGYDMVDLPAARAHGVVVTITPGTNQESVAEQAFALLLSLTRSVVRNHEAIRDGGWDRRMVVPLRGKTLGLIGLGRIGRAVATRAQAFGMRVVAHDVGPVTEFDAQHGIERLGLDALLAASHVVSLHVPVTEETRNLVDARFLSKMRPGSYLLNTARGGLVVEADLRDALVAEHLAGAGLDVFQIEPPEPGNVLLSAPNLVFSPHVGGTDSQSMSDMAEMAARCIVDLHQGRWPAACVVDGSLQNGWKW</sequence>
<proteinExistence type="inferred from homology"/>
<dbReference type="PANTHER" id="PTHR42789">
    <property type="entry name" value="D-ISOMER SPECIFIC 2-HYDROXYACID DEHYDROGENASE FAMILY PROTEIN (AFU_ORTHOLOGUE AFUA_6G10090)"/>
    <property type="match status" value="1"/>
</dbReference>
<gene>
    <name evidence="7" type="ORF">BSF38_04659</name>
</gene>
<dbReference type="RefSeq" id="WP_076349497.1">
    <property type="nucleotide sequence ID" value="NZ_CP019082.1"/>
</dbReference>
<dbReference type="PROSITE" id="PS00671">
    <property type="entry name" value="D_2_HYDROXYACID_DH_3"/>
    <property type="match status" value="1"/>
</dbReference>
<organism evidence="7 8">
    <name type="scientific">Paludisphaera borealis</name>
    <dbReference type="NCBI Taxonomy" id="1387353"/>
    <lineage>
        <taxon>Bacteria</taxon>
        <taxon>Pseudomonadati</taxon>
        <taxon>Planctomycetota</taxon>
        <taxon>Planctomycetia</taxon>
        <taxon>Isosphaerales</taxon>
        <taxon>Isosphaeraceae</taxon>
        <taxon>Paludisphaera</taxon>
    </lineage>
</organism>
<evidence type="ECO:0000256" key="2">
    <source>
        <dbReference type="ARBA" id="ARBA00023002"/>
    </source>
</evidence>
<keyword evidence="2 4" id="KW-0560">Oxidoreductase</keyword>
<dbReference type="SUPFAM" id="SSF51735">
    <property type="entry name" value="NAD(P)-binding Rossmann-fold domains"/>
    <property type="match status" value="1"/>
</dbReference>
<dbReference type="InterPro" id="IPR006139">
    <property type="entry name" value="D-isomer_2_OHA_DH_cat_dom"/>
</dbReference>
<dbReference type="EMBL" id="CP019082">
    <property type="protein sequence ID" value="APW63098.1"/>
    <property type="molecule type" value="Genomic_DNA"/>
</dbReference>
<dbReference type="Proteomes" id="UP000186309">
    <property type="component" value="Chromosome"/>
</dbReference>
<dbReference type="AlphaFoldDB" id="A0A1U7CW24"/>
<dbReference type="InterPro" id="IPR036291">
    <property type="entry name" value="NAD(P)-bd_dom_sf"/>
</dbReference>